<evidence type="ECO:0000313" key="1">
    <source>
        <dbReference type="EMBL" id="KAF2533390.1"/>
    </source>
</evidence>
<accession>A0A8S9FIA1</accession>
<reference evidence="1" key="1">
    <citation type="submission" date="2019-12" db="EMBL/GenBank/DDBJ databases">
        <title>Genome sequencing and annotation of Brassica cretica.</title>
        <authorList>
            <person name="Studholme D.J."/>
            <person name="Sarris P.F."/>
        </authorList>
    </citation>
    <scope>NUCLEOTIDE SEQUENCE</scope>
    <source>
        <strain evidence="1">PFS-102/07</strain>
        <tissue evidence="1">Leaf</tissue>
    </source>
</reference>
<name>A0A8S9FIA1_BRACR</name>
<sequence length="78" mass="9059">MSPNGFDGPQPCPVQARQSLAYLPYLVRLIDPRSYPDGKDLRLIVVRTRNCEDSMSRRVCVEWIDRIMNELMIAYRAT</sequence>
<organism evidence="1">
    <name type="scientific">Brassica cretica</name>
    <name type="common">Mustard</name>
    <dbReference type="NCBI Taxonomy" id="69181"/>
    <lineage>
        <taxon>Eukaryota</taxon>
        <taxon>Viridiplantae</taxon>
        <taxon>Streptophyta</taxon>
        <taxon>Embryophyta</taxon>
        <taxon>Tracheophyta</taxon>
        <taxon>Spermatophyta</taxon>
        <taxon>Magnoliopsida</taxon>
        <taxon>eudicotyledons</taxon>
        <taxon>Gunneridae</taxon>
        <taxon>Pentapetalae</taxon>
        <taxon>rosids</taxon>
        <taxon>malvids</taxon>
        <taxon>Brassicales</taxon>
        <taxon>Brassicaceae</taxon>
        <taxon>Brassiceae</taxon>
        <taxon>Brassica</taxon>
    </lineage>
</organism>
<comment type="caution">
    <text evidence="1">The sequence shown here is derived from an EMBL/GenBank/DDBJ whole genome shotgun (WGS) entry which is preliminary data.</text>
</comment>
<dbReference type="AlphaFoldDB" id="A0A8S9FIA1"/>
<protein>
    <submittedName>
        <fullName evidence="1">Uncharacterized protein</fullName>
    </submittedName>
</protein>
<proteinExistence type="predicted"/>
<gene>
    <name evidence="1" type="ORF">F2Q70_00029610</name>
</gene>
<dbReference type="EMBL" id="QGKY02002305">
    <property type="protein sequence ID" value="KAF2533390.1"/>
    <property type="molecule type" value="Genomic_DNA"/>
</dbReference>